<protein>
    <submittedName>
        <fullName evidence="10">ATP-binding cassette domain-containing protein</fullName>
    </submittedName>
</protein>
<dbReference type="InterPro" id="IPR011527">
    <property type="entry name" value="ABC1_TM_dom"/>
</dbReference>
<dbReference type="InterPro" id="IPR039421">
    <property type="entry name" value="Type_1_exporter"/>
</dbReference>
<organism evidence="10 11">
    <name type="scientific">Amphritea opalescens</name>
    <dbReference type="NCBI Taxonomy" id="2490544"/>
    <lineage>
        <taxon>Bacteria</taxon>
        <taxon>Pseudomonadati</taxon>
        <taxon>Pseudomonadota</taxon>
        <taxon>Gammaproteobacteria</taxon>
        <taxon>Oceanospirillales</taxon>
        <taxon>Oceanospirillaceae</taxon>
        <taxon>Amphritea</taxon>
    </lineage>
</organism>
<evidence type="ECO:0000256" key="1">
    <source>
        <dbReference type="ARBA" id="ARBA00004651"/>
    </source>
</evidence>
<evidence type="ECO:0000259" key="9">
    <source>
        <dbReference type="PROSITE" id="PS50929"/>
    </source>
</evidence>
<dbReference type="SUPFAM" id="SSF52540">
    <property type="entry name" value="P-loop containing nucleoside triphosphate hydrolases"/>
    <property type="match status" value="1"/>
</dbReference>
<feature type="transmembrane region" description="Helical" evidence="7">
    <location>
        <begin position="50"/>
        <end position="72"/>
    </location>
</feature>
<evidence type="ECO:0000256" key="6">
    <source>
        <dbReference type="ARBA" id="ARBA00023136"/>
    </source>
</evidence>
<comment type="subcellular location">
    <subcellularLocation>
        <location evidence="1">Cell membrane</location>
        <topology evidence="1">Multi-pass membrane protein</topology>
    </subcellularLocation>
</comment>
<dbReference type="Gene3D" id="3.40.50.300">
    <property type="entry name" value="P-loop containing nucleotide triphosphate hydrolases"/>
    <property type="match status" value="1"/>
</dbReference>
<keyword evidence="2 7" id="KW-0812">Transmembrane</keyword>
<dbReference type="GO" id="GO:0140359">
    <property type="term" value="F:ABC-type transporter activity"/>
    <property type="evidence" value="ECO:0007669"/>
    <property type="project" value="InterPro"/>
</dbReference>
<evidence type="ECO:0000259" key="8">
    <source>
        <dbReference type="PROSITE" id="PS50893"/>
    </source>
</evidence>
<dbReference type="PANTHER" id="PTHR24221:SF653">
    <property type="entry name" value="TRANSPORT ATP-BINDING PROTEIN CYDC"/>
    <property type="match status" value="1"/>
</dbReference>
<keyword evidence="11" id="KW-1185">Reference proteome</keyword>
<dbReference type="RefSeq" id="WP_126159007.1">
    <property type="nucleotide sequence ID" value="NZ_RQXW01000010.1"/>
</dbReference>
<dbReference type="Proteomes" id="UP000283087">
    <property type="component" value="Unassembled WGS sequence"/>
</dbReference>
<dbReference type="InterPro" id="IPR003593">
    <property type="entry name" value="AAA+_ATPase"/>
</dbReference>
<dbReference type="OrthoDB" id="6336411at2"/>
<keyword evidence="3" id="KW-0547">Nucleotide-binding</keyword>
<evidence type="ECO:0000256" key="4">
    <source>
        <dbReference type="ARBA" id="ARBA00022840"/>
    </source>
</evidence>
<feature type="transmembrane region" description="Helical" evidence="7">
    <location>
        <begin position="21"/>
        <end position="44"/>
    </location>
</feature>
<evidence type="ECO:0000256" key="7">
    <source>
        <dbReference type="SAM" id="Phobius"/>
    </source>
</evidence>
<dbReference type="SUPFAM" id="SSF90123">
    <property type="entry name" value="ABC transporter transmembrane region"/>
    <property type="match status" value="1"/>
</dbReference>
<dbReference type="AlphaFoldDB" id="A0A430KPS8"/>
<evidence type="ECO:0000313" key="11">
    <source>
        <dbReference type="Proteomes" id="UP000283087"/>
    </source>
</evidence>
<dbReference type="InterPro" id="IPR036640">
    <property type="entry name" value="ABC1_TM_sf"/>
</dbReference>
<comment type="caution">
    <text evidence="10">The sequence shown here is derived from an EMBL/GenBank/DDBJ whole genome shotgun (WGS) entry which is preliminary data.</text>
</comment>
<dbReference type="PROSITE" id="PS50893">
    <property type="entry name" value="ABC_TRANSPORTER_2"/>
    <property type="match status" value="1"/>
</dbReference>
<dbReference type="GO" id="GO:0005886">
    <property type="term" value="C:plasma membrane"/>
    <property type="evidence" value="ECO:0007669"/>
    <property type="project" value="UniProtKB-SubCell"/>
</dbReference>
<feature type="transmembrane region" description="Helical" evidence="7">
    <location>
        <begin position="255"/>
        <end position="275"/>
    </location>
</feature>
<sequence length="539" mass="60040">MPELVQRYFQLLWQQRGMASLGLLLATVTALSGIALLAVSGWFISATAVAGLSLAAAHGFNYFAPGAVVRGLSISRTFGRYGERLATHEATFRVISHLRSEMFATLARHNWQEQPLNSHEASSRLLDDIRHAESLYLSALVPGLVMLLSSLLYLATVALFLPPLALWLIPPLLMSVILVPMLYLRRVLQPQNRLHQQRSLQWRDAHSLFSNLRTLILFDRLSHQSDTLTQSASIADITEQHTSDARQRVNILNQLIQAAMLLLVLWQGLTGLAAGQLEGTLVFMLLLLTLGLQEVIITGSSALAAFALGYKALQRIGQLSPAKPQSDQRQFTDINDGQPSIRIQGLEYRYPSRQEATIQGLSAALDPHHWYWLTSPSGYGKTTLMQLLAGQLQPQQGSITFTGLQPNQIGMMPQQVSLLQGSLRFNLCLHHDFSDAELWEALRTVELDSWAEQLPDQLDTWLGKGSHLPSGGELKRLGLARLILLDRPVLLLDEPTAGIDTERSQRILQRLQQRWANRIVIISSHDIQLMATDDQPLTL</sequence>
<dbReference type="PROSITE" id="PS50929">
    <property type="entry name" value="ABC_TM1F"/>
    <property type="match status" value="1"/>
</dbReference>
<feature type="domain" description="ABC transmembrane type-1" evidence="9">
    <location>
        <begin position="21"/>
        <end position="308"/>
    </location>
</feature>
<dbReference type="EMBL" id="RQXW01000010">
    <property type="protein sequence ID" value="RTE65480.1"/>
    <property type="molecule type" value="Genomic_DNA"/>
</dbReference>
<dbReference type="SMART" id="SM00382">
    <property type="entry name" value="AAA"/>
    <property type="match status" value="1"/>
</dbReference>
<dbReference type="PANTHER" id="PTHR24221">
    <property type="entry name" value="ATP-BINDING CASSETTE SUB-FAMILY B"/>
    <property type="match status" value="1"/>
</dbReference>
<evidence type="ECO:0000256" key="2">
    <source>
        <dbReference type="ARBA" id="ARBA00022692"/>
    </source>
</evidence>
<dbReference type="GO" id="GO:0016887">
    <property type="term" value="F:ATP hydrolysis activity"/>
    <property type="evidence" value="ECO:0007669"/>
    <property type="project" value="InterPro"/>
</dbReference>
<reference evidence="10 11" key="1">
    <citation type="submission" date="2018-11" db="EMBL/GenBank/DDBJ databases">
        <title>The draft genome sequence of Amphritea opalescens ANRC-JH13T.</title>
        <authorList>
            <person name="Fang Z."/>
            <person name="Zhang Y."/>
            <person name="Han X."/>
        </authorList>
    </citation>
    <scope>NUCLEOTIDE SEQUENCE [LARGE SCALE GENOMIC DNA]</scope>
    <source>
        <strain evidence="10 11">ANRC-JH13</strain>
    </source>
</reference>
<evidence type="ECO:0000256" key="3">
    <source>
        <dbReference type="ARBA" id="ARBA00022741"/>
    </source>
</evidence>
<keyword evidence="6 7" id="KW-0472">Membrane</keyword>
<accession>A0A430KPS8</accession>
<feature type="transmembrane region" description="Helical" evidence="7">
    <location>
        <begin position="164"/>
        <end position="184"/>
    </location>
</feature>
<feature type="transmembrane region" description="Helical" evidence="7">
    <location>
        <begin position="134"/>
        <end position="158"/>
    </location>
</feature>
<evidence type="ECO:0000313" key="10">
    <source>
        <dbReference type="EMBL" id="RTE65480.1"/>
    </source>
</evidence>
<dbReference type="InterPro" id="IPR003439">
    <property type="entry name" value="ABC_transporter-like_ATP-bd"/>
</dbReference>
<proteinExistence type="predicted"/>
<dbReference type="Gene3D" id="1.20.1560.10">
    <property type="entry name" value="ABC transporter type 1, transmembrane domain"/>
    <property type="match status" value="1"/>
</dbReference>
<dbReference type="GO" id="GO:0034040">
    <property type="term" value="F:ATPase-coupled lipid transmembrane transporter activity"/>
    <property type="evidence" value="ECO:0007669"/>
    <property type="project" value="TreeGrafter"/>
</dbReference>
<dbReference type="GO" id="GO:0005524">
    <property type="term" value="F:ATP binding"/>
    <property type="evidence" value="ECO:0007669"/>
    <property type="project" value="UniProtKB-KW"/>
</dbReference>
<evidence type="ECO:0000256" key="5">
    <source>
        <dbReference type="ARBA" id="ARBA00022989"/>
    </source>
</evidence>
<keyword evidence="4 10" id="KW-0067">ATP-binding</keyword>
<dbReference type="InterPro" id="IPR027417">
    <property type="entry name" value="P-loop_NTPase"/>
</dbReference>
<feature type="transmembrane region" description="Helical" evidence="7">
    <location>
        <begin position="281"/>
        <end position="310"/>
    </location>
</feature>
<keyword evidence="5 7" id="KW-1133">Transmembrane helix</keyword>
<gene>
    <name evidence="10" type="ORF">EH243_12515</name>
</gene>
<dbReference type="Pfam" id="PF00005">
    <property type="entry name" value="ABC_tran"/>
    <property type="match status" value="1"/>
</dbReference>
<name>A0A430KPS8_9GAMM</name>
<feature type="domain" description="ABC transporter" evidence="8">
    <location>
        <begin position="341"/>
        <end position="539"/>
    </location>
</feature>